<protein>
    <recommendedName>
        <fullName evidence="1">Homing endonuclease LAGLIDADG domain-containing protein</fullName>
    </recommendedName>
</protein>
<dbReference type="EMBL" id="KC993183">
    <property type="protein sequence ID" value="AGS44242.1"/>
    <property type="molecule type" value="Genomic_DNA"/>
</dbReference>
<proteinExistence type="predicted"/>
<keyword evidence="2" id="KW-0496">Mitochondrion</keyword>
<dbReference type="GO" id="GO:0004519">
    <property type="term" value="F:endonuclease activity"/>
    <property type="evidence" value="ECO:0007669"/>
    <property type="project" value="InterPro"/>
</dbReference>
<feature type="non-terminal residue" evidence="2">
    <location>
        <position position="1"/>
    </location>
</feature>
<accession>S5TFN8</accession>
<dbReference type="RefSeq" id="YP_008474975.1">
    <property type="nucleotide sequence ID" value="NC_022159.1"/>
</dbReference>
<sequence length="293" mass="34916">TLKINIYINTLIIYLINKYYYYIINYNIQDNIFIKFITNLGFKNSINITNEHIIKFWVGLIDGDGSIQVNHWRKLNLQYRLIIKLKNTKSNYNMLKLFIPLIGGNVKLVSNNNFVIWVVNNKEDIIKIIKIFDKYPLLTSNKRAQLLFMKKNLLKQDINWYLNNRNNKYNNNIIIQKEILNDLTNINNNYFNSWLSGFIEAEGCFSIRNNYNIKSFSIGQNNDLYLIEYIKNKFNADNKIQLKKNNFYLIEIYKLENLLLIINHCNNYPLLGEKLISFLKFNKYVSCSHTTIK</sequence>
<dbReference type="InterPro" id="IPR051289">
    <property type="entry name" value="LAGLIDADG_Endonuclease"/>
</dbReference>
<dbReference type="Pfam" id="PF00961">
    <property type="entry name" value="LAGLIDADG_1"/>
    <property type="match status" value="2"/>
</dbReference>
<gene>
    <name evidence="2" type="primary">cox1-I6</name>
</gene>
<reference evidence="2" key="1">
    <citation type="submission" date="2013-04" db="EMBL/GenBank/DDBJ databases">
        <authorList>
            <person name="Hegedusova E."/>
            <person name="Brejova B."/>
            <person name="Nosek J."/>
        </authorList>
    </citation>
    <scope>NUCLEOTIDE SEQUENCE</scope>
    <source>
        <strain evidence="2">CBS 252</strain>
    </source>
</reference>
<feature type="domain" description="Homing endonuclease LAGLIDADG" evidence="1">
    <location>
        <begin position="57"/>
        <end position="150"/>
    </location>
</feature>
<evidence type="ECO:0000259" key="1">
    <source>
        <dbReference type="Pfam" id="PF00961"/>
    </source>
</evidence>
<geneLocation type="mitochondrion" evidence="2"/>
<dbReference type="PANTHER" id="PTHR36181">
    <property type="entry name" value="INTRON-ENCODED ENDONUCLEASE AI3-RELATED"/>
    <property type="match status" value="1"/>
</dbReference>
<dbReference type="Gene3D" id="3.10.28.10">
    <property type="entry name" value="Homing endonucleases"/>
    <property type="match status" value="2"/>
</dbReference>
<dbReference type="PANTHER" id="PTHR36181:SF2">
    <property type="entry name" value="INTRON-ENCODED ENDONUCLEASE AI3-RELATED"/>
    <property type="match status" value="1"/>
</dbReference>
<evidence type="ECO:0000313" key="2">
    <source>
        <dbReference type="EMBL" id="AGS44242.1"/>
    </source>
</evidence>
<dbReference type="GO" id="GO:0005739">
    <property type="term" value="C:mitochondrion"/>
    <property type="evidence" value="ECO:0007669"/>
    <property type="project" value="UniProtKB-ARBA"/>
</dbReference>
<name>S5TFN8_9ASCO</name>
<dbReference type="SUPFAM" id="SSF55608">
    <property type="entry name" value="Homing endonucleases"/>
    <property type="match status" value="2"/>
</dbReference>
<dbReference type="AlphaFoldDB" id="S5TFN8"/>
<feature type="domain" description="Homing endonuclease LAGLIDADG" evidence="1">
    <location>
        <begin position="195"/>
        <end position="284"/>
    </location>
</feature>
<dbReference type="InterPro" id="IPR004860">
    <property type="entry name" value="LAGLIDADG_dom"/>
</dbReference>
<organism evidence="2">
    <name type="scientific">Barnettozyma californica</name>
    <dbReference type="NCBI Taxonomy" id="36038"/>
    <lineage>
        <taxon>Eukaryota</taxon>
        <taxon>Fungi</taxon>
        <taxon>Dikarya</taxon>
        <taxon>Ascomycota</taxon>
        <taxon>Saccharomycotina</taxon>
        <taxon>Saccharomycetes</taxon>
        <taxon>Phaffomycetales</taxon>
        <taxon>Phaffomycetaceae</taxon>
        <taxon>Barnettozyma</taxon>
    </lineage>
</organism>
<dbReference type="GeneID" id="16694673"/>
<dbReference type="InterPro" id="IPR027434">
    <property type="entry name" value="Homing_endonucl"/>
</dbReference>